<proteinExistence type="predicted"/>
<dbReference type="InterPro" id="IPR026704">
    <property type="entry name" value="KATNIP"/>
</dbReference>
<sequence>MDDVTYDETKSKTVSLPADALKMPSWLVEMTDNIEKLNINNDVKLLQMETFLIDNKHRLENITFKEEDDTTQPSTSLSDLYIDASIKLQASASKSLPNTPKNEPVQLKRRRIRACSAIVNAKHRTQNDYNGLDAYLERKQMEKHDNSLTHSINYSDNKTYDKESYFKYFTNVENDVDVRLHLSDNPDDCSSISFSTQNEGKPELLSDQETVKSFILHEDDFAKCLNHLSNNYLPADQLCKNFIIPELPSGDSLVIDILSTWGDKHYVGLNGIEIFSNTGEPARIKKIHAHTTTINQSVDDDHPYVINNLINGINRTRDDANLWLTPYSNGDHHYVYIIFEFTITIAMIRIWNYNKSRIHSFRGAKDVIIKLNDIVIFYGEIAKASGDDIGSLDSFGDTILFTTDENILELISKHDNTFIEFNNGISDYEEKEIIRPITATIGNDITSARHKNNDAIQSSPNLSLRLNSKMHDSCTALSCREIQLIIISNWGLQHLIGLTGIELIGDQGVAVPLVNATLHCDVNDTHLTRLIDGHNVTTEMDHMWLADVTPNKRITITLTFDTDIYPTGMRIWNYNASLELSYCGVKQLLIKLDGKSLHEENSDGFLLRRAPGSCHYDFVQEINFLHSNLPTQEYFSDRINDSIKSSEEFVSLDSNYEAPTMPQGFVYQIIIFSTWGDSYYVGLNGIQIYDNYGNEIKLTTDNIAAFPESVNIIEGIDNDIRTPDKLIDGINNTQDGRHAWLAPILPGQTNRVYLIFYHPITVSMIKIWNYGKTPQRRVKEFAILVDDLLVYNGTLDKHNSYGLVTFVKENTNDENLVNRSEQESRLLNLRRNTSGTNSLPDPSLRPHTSLQFNNLSSWYKYF</sequence>
<accession>A0A8N1S8F9</accession>
<keyword evidence="2" id="KW-1185">Reference proteome</keyword>
<dbReference type="Proteomes" id="UP000504615">
    <property type="component" value="Unplaced"/>
</dbReference>
<evidence type="ECO:0000259" key="1">
    <source>
        <dbReference type="Pfam" id="PF14652"/>
    </source>
</evidence>
<dbReference type="GeneID" id="105431277"/>
<protein>
    <submittedName>
        <fullName evidence="3">Protein KIAA0556-like</fullName>
    </submittedName>
</protein>
<dbReference type="PANTHER" id="PTHR21534:SF0">
    <property type="entry name" value="KATANIN-INTERACTING PROTEIN"/>
    <property type="match status" value="1"/>
</dbReference>
<reference evidence="3" key="1">
    <citation type="submission" date="2025-08" db="UniProtKB">
        <authorList>
            <consortium name="RefSeq"/>
        </authorList>
    </citation>
    <scope>IDENTIFICATION</scope>
</reference>
<dbReference type="OrthoDB" id="304622at2759"/>
<dbReference type="Pfam" id="PF14652">
    <property type="entry name" value="DUF4457"/>
    <property type="match status" value="2"/>
</dbReference>
<dbReference type="RefSeq" id="XP_025075164.1">
    <property type="nucleotide sequence ID" value="XM_025219379.1"/>
</dbReference>
<evidence type="ECO:0000313" key="3">
    <source>
        <dbReference type="RefSeq" id="XP_025075164.1"/>
    </source>
</evidence>
<dbReference type="KEGG" id="pbar:105431277"/>
<evidence type="ECO:0000313" key="2">
    <source>
        <dbReference type="Proteomes" id="UP000504615"/>
    </source>
</evidence>
<feature type="domain" description="KATNIP" evidence="1">
    <location>
        <begin position="484"/>
        <end position="797"/>
    </location>
</feature>
<gene>
    <name evidence="3" type="primary">LOC105431277</name>
</gene>
<feature type="domain" description="KATNIP" evidence="1">
    <location>
        <begin position="234"/>
        <end position="383"/>
    </location>
</feature>
<dbReference type="AlphaFoldDB" id="A0A8N1S8F9"/>
<dbReference type="InterPro" id="IPR027859">
    <property type="entry name" value="KATNIP_dom"/>
</dbReference>
<dbReference type="PANTHER" id="PTHR21534">
    <property type="entry name" value="KATANIN-INTERACTING PROTEIN"/>
    <property type="match status" value="1"/>
</dbReference>
<organism evidence="2 3">
    <name type="scientific">Pogonomyrmex barbatus</name>
    <name type="common">red harvester ant</name>
    <dbReference type="NCBI Taxonomy" id="144034"/>
    <lineage>
        <taxon>Eukaryota</taxon>
        <taxon>Metazoa</taxon>
        <taxon>Ecdysozoa</taxon>
        <taxon>Arthropoda</taxon>
        <taxon>Hexapoda</taxon>
        <taxon>Insecta</taxon>
        <taxon>Pterygota</taxon>
        <taxon>Neoptera</taxon>
        <taxon>Endopterygota</taxon>
        <taxon>Hymenoptera</taxon>
        <taxon>Apocrita</taxon>
        <taxon>Aculeata</taxon>
        <taxon>Formicoidea</taxon>
        <taxon>Formicidae</taxon>
        <taxon>Myrmicinae</taxon>
        <taxon>Pogonomyrmex</taxon>
    </lineage>
</organism>
<name>A0A8N1S8F9_9HYME</name>